<keyword evidence="2" id="KW-1185">Reference proteome</keyword>
<dbReference type="Proteomes" id="UP000600918">
    <property type="component" value="Unassembled WGS sequence"/>
</dbReference>
<dbReference type="EMBL" id="JACSDY010000001">
    <property type="protein sequence ID" value="KAF7439435.1"/>
    <property type="molecule type" value="Genomic_DNA"/>
</dbReference>
<organism evidence="1 2">
    <name type="scientific">Vespula pensylvanica</name>
    <name type="common">Western yellow jacket</name>
    <name type="synonym">Wasp</name>
    <dbReference type="NCBI Taxonomy" id="30213"/>
    <lineage>
        <taxon>Eukaryota</taxon>
        <taxon>Metazoa</taxon>
        <taxon>Ecdysozoa</taxon>
        <taxon>Arthropoda</taxon>
        <taxon>Hexapoda</taxon>
        <taxon>Insecta</taxon>
        <taxon>Pterygota</taxon>
        <taxon>Neoptera</taxon>
        <taxon>Endopterygota</taxon>
        <taxon>Hymenoptera</taxon>
        <taxon>Apocrita</taxon>
        <taxon>Aculeata</taxon>
        <taxon>Vespoidea</taxon>
        <taxon>Vespidae</taxon>
        <taxon>Vespinae</taxon>
        <taxon>Vespula</taxon>
    </lineage>
</organism>
<evidence type="ECO:0000313" key="1">
    <source>
        <dbReference type="EMBL" id="KAF7439435.1"/>
    </source>
</evidence>
<reference evidence="1" key="1">
    <citation type="journal article" date="2020" name="G3 (Bethesda)">
        <title>High-Quality Assemblies for Three Invasive Social Wasps from the &lt;i&gt;Vespula&lt;/i&gt; Genus.</title>
        <authorList>
            <person name="Harrop T.W.R."/>
            <person name="Guhlin J."/>
            <person name="McLaughlin G.M."/>
            <person name="Permina E."/>
            <person name="Stockwell P."/>
            <person name="Gilligan J."/>
            <person name="Le Lec M.F."/>
            <person name="Gruber M.A.M."/>
            <person name="Quinn O."/>
            <person name="Lovegrove M."/>
            <person name="Duncan E.J."/>
            <person name="Remnant E.J."/>
            <person name="Van Eeckhoven J."/>
            <person name="Graham B."/>
            <person name="Knapp R.A."/>
            <person name="Langford K.W."/>
            <person name="Kronenberg Z."/>
            <person name="Press M.O."/>
            <person name="Eacker S.M."/>
            <person name="Wilson-Rankin E.E."/>
            <person name="Purcell J."/>
            <person name="Lester P.J."/>
            <person name="Dearden P.K."/>
        </authorList>
    </citation>
    <scope>NUCLEOTIDE SEQUENCE</scope>
    <source>
        <strain evidence="1">Volc-1</strain>
    </source>
</reference>
<proteinExistence type="predicted"/>
<comment type="caution">
    <text evidence="1">The sequence shown here is derived from an EMBL/GenBank/DDBJ whole genome shotgun (WGS) entry which is preliminary data.</text>
</comment>
<name>A0A834PH34_VESPE</name>
<protein>
    <submittedName>
        <fullName evidence="1">Uncharacterized protein</fullName>
    </submittedName>
</protein>
<sequence length="119" mass="13924">MKIGRRQEVVEQAEASKWSSRGTEISHWPESRVACYVRRQTDSWDRSSVFGPLCRTPNWFQIGEKEKEKEKEKGKEIWRKAGMVGCVTVLKRPAVSWGYESRFEDPTNDISRRSSWNLS</sequence>
<gene>
    <name evidence="1" type="ORF">H0235_001826</name>
</gene>
<evidence type="ECO:0000313" key="2">
    <source>
        <dbReference type="Proteomes" id="UP000600918"/>
    </source>
</evidence>
<accession>A0A834PH34</accession>
<dbReference type="AlphaFoldDB" id="A0A834PH34"/>